<keyword evidence="1" id="KW-0407">Ion channel</keyword>
<keyword evidence="1" id="KW-0813">Transport</keyword>
<reference evidence="2 3" key="1">
    <citation type="submission" date="2008-03" db="EMBL/GenBank/DDBJ databases">
        <title>Sequencing of the draft genome and assembly of Burkholderia ambifaria IOP40-10.</title>
        <authorList>
            <consortium name="US DOE Joint Genome Institute (JGI-PGF)"/>
            <person name="Copeland A."/>
            <person name="Lucas S."/>
            <person name="Lapidus A."/>
            <person name="Glavina del Rio T."/>
            <person name="Dalin E."/>
            <person name="Tice H."/>
            <person name="Bruce D."/>
            <person name="Goodwin L."/>
            <person name="Pitluck S."/>
            <person name="Larimer F."/>
            <person name="Land M.L."/>
            <person name="Hauser L."/>
            <person name="Tiedje J."/>
            <person name="Richardson P."/>
        </authorList>
    </citation>
    <scope>NUCLEOTIDE SEQUENCE [LARGE SCALE GENOMIC DNA]</scope>
    <source>
        <strain evidence="2 3">IOP40-10</strain>
    </source>
</reference>
<keyword evidence="1" id="KW-0472">Membrane</keyword>
<dbReference type="GO" id="GO:0008381">
    <property type="term" value="F:mechanosensitive monoatomic ion channel activity"/>
    <property type="evidence" value="ECO:0007669"/>
    <property type="project" value="InterPro"/>
</dbReference>
<comment type="caution">
    <text evidence="2">The sequence shown here is derived from an EMBL/GenBank/DDBJ whole genome shotgun (WGS) entry which is preliminary data.</text>
</comment>
<feature type="transmembrane region" description="Helical" evidence="1">
    <location>
        <begin position="149"/>
        <end position="170"/>
    </location>
</feature>
<dbReference type="InterPro" id="IPR008910">
    <property type="entry name" value="MSC_TM_helix"/>
</dbReference>
<dbReference type="PANTHER" id="PTHR30221">
    <property type="entry name" value="SMALL-CONDUCTANCE MECHANOSENSITIVE CHANNEL"/>
    <property type="match status" value="1"/>
</dbReference>
<dbReference type="Gene3D" id="1.10.287.1260">
    <property type="match status" value="1"/>
</dbReference>
<dbReference type="PANTHER" id="PTHR30221:SF1">
    <property type="entry name" value="SMALL-CONDUCTANCE MECHANOSENSITIVE CHANNEL"/>
    <property type="match status" value="1"/>
</dbReference>
<dbReference type="Pfam" id="PF05552">
    <property type="entry name" value="MS_channel_1st_1"/>
    <property type="match status" value="2"/>
</dbReference>
<dbReference type="Proteomes" id="UP000005463">
    <property type="component" value="Unassembled WGS sequence"/>
</dbReference>
<feature type="transmembrane region" description="Helical" evidence="1">
    <location>
        <begin position="208"/>
        <end position="226"/>
    </location>
</feature>
<evidence type="ECO:0000313" key="2">
    <source>
        <dbReference type="EMBL" id="EDT05072.1"/>
    </source>
</evidence>
<feature type="transmembrane region" description="Helical" evidence="1">
    <location>
        <begin position="57"/>
        <end position="78"/>
    </location>
</feature>
<comment type="similarity">
    <text evidence="1">Belongs to the MscS (TC 1.A.23) family.</text>
</comment>
<comment type="function">
    <text evidence="1">Mechanosensitive channel that participates in the regulation of osmotic pressure changes within the cell, opening in response to stretch forces in the membrane lipid bilayer, without the need for other proteins. Contributes to normal resistance to hypoosmotic shock. Forms an ion channel of 1.0 nanosiemens conductance with a slight preference for anions.</text>
</comment>
<sequence>MTNFDQKLTEHTGTRPFSDALGNIPFWFVIPMFLPAILATFALSGILAAVQAMVDKILSIVPNLFAACVIGVVGWIVARVLRALVTNLLSATGVEHLASNAGSPTPVDLPKLAGTLVYLFVFVPTLIAALNALGIEAISRPAIGMLNQFLSAVPDIVAAMMILIVTLYVSRFIATLMLKILVAAGADGLPATLGLKRVFVGILQPSKLVARLIVFFAMLFATIEAANRLGFTQVRDAVTLFILFGGHVMTGCVILAIGFWLATIARRVIEQSDGEHSVLFARMVQFAVLGLVFAMGLSAMGIANQIVELAFGLVLGAIAVALSFGLGGREAAAELLERWIDADRKRH</sequence>
<keyword evidence="1" id="KW-0997">Cell inner membrane</keyword>
<keyword evidence="1" id="KW-1133">Transmembrane helix</keyword>
<dbReference type="GO" id="GO:0005886">
    <property type="term" value="C:plasma membrane"/>
    <property type="evidence" value="ECO:0007669"/>
    <property type="project" value="UniProtKB-SubCell"/>
</dbReference>
<keyword evidence="1" id="KW-0812">Transmembrane</keyword>
<dbReference type="NCBIfam" id="NF033912">
    <property type="entry name" value="msc"/>
    <property type="match status" value="1"/>
</dbReference>
<feature type="transmembrane region" description="Helical" evidence="1">
    <location>
        <begin position="309"/>
        <end position="328"/>
    </location>
</feature>
<keyword evidence="1" id="KW-0406">Ion transport</keyword>
<feature type="transmembrane region" description="Helical" evidence="1">
    <location>
        <begin position="238"/>
        <end position="262"/>
    </location>
</feature>
<keyword evidence="1" id="KW-1003">Cell membrane</keyword>
<dbReference type="AlphaFoldDB" id="B1FBH0"/>
<protein>
    <recommendedName>
        <fullName evidence="1">Small-conductance mechanosensitive channel</fullName>
    </recommendedName>
</protein>
<comment type="caution">
    <text evidence="1">Lacks conserved residue(s) required for the propagation of feature annotation.</text>
</comment>
<evidence type="ECO:0000313" key="3">
    <source>
        <dbReference type="Proteomes" id="UP000005463"/>
    </source>
</evidence>
<comment type="subcellular location">
    <subcellularLocation>
        <location evidence="1">Cell inner membrane</location>
        <topology evidence="1">Multi-pass membrane protein</topology>
    </subcellularLocation>
</comment>
<feature type="transmembrane region" description="Helical" evidence="1">
    <location>
        <begin position="176"/>
        <end position="196"/>
    </location>
</feature>
<name>B1FBH0_9BURK</name>
<feature type="transmembrane region" description="Helical" evidence="1">
    <location>
        <begin position="283"/>
        <end position="303"/>
    </location>
</feature>
<evidence type="ECO:0000256" key="1">
    <source>
        <dbReference type="RuleBase" id="RU369025"/>
    </source>
</evidence>
<dbReference type="PATRIC" id="fig|396596.7.peg.6498"/>
<feature type="transmembrane region" description="Helical" evidence="1">
    <location>
        <begin position="26"/>
        <end position="50"/>
    </location>
</feature>
<dbReference type="EMBL" id="ABLC01000020">
    <property type="protein sequence ID" value="EDT05072.1"/>
    <property type="molecule type" value="Genomic_DNA"/>
</dbReference>
<comment type="subunit">
    <text evidence="1">Homoheptamer.</text>
</comment>
<feature type="transmembrane region" description="Helical" evidence="1">
    <location>
        <begin position="116"/>
        <end position="137"/>
    </location>
</feature>
<gene>
    <name evidence="2" type="ORF">BamIOP4010DRAFT_1379</name>
</gene>
<proteinExistence type="inferred from homology"/>
<organism evidence="2 3">
    <name type="scientific">Burkholderia ambifaria IOP40-10</name>
    <dbReference type="NCBI Taxonomy" id="396596"/>
    <lineage>
        <taxon>Bacteria</taxon>
        <taxon>Pseudomonadati</taxon>
        <taxon>Pseudomonadota</taxon>
        <taxon>Betaproteobacteria</taxon>
        <taxon>Burkholderiales</taxon>
        <taxon>Burkholderiaceae</taxon>
        <taxon>Burkholderia</taxon>
        <taxon>Burkholderia cepacia complex</taxon>
    </lineage>
</organism>
<dbReference type="InterPro" id="IPR045275">
    <property type="entry name" value="MscS_archaea/bacteria_type"/>
</dbReference>
<accession>B1FBH0</accession>